<name>A0A6J4JL32_9PROT</name>
<dbReference type="EMBL" id="CADCTG010000291">
    <property type="protein sequence ID" value="CAA9281268.1"/>
    <property type="molecule type" value="Genomic_DNA"/>
</dbReference>
<evidence type="ECO:0000313" key="2">
    <source>
        <dbReference type="EMBL" id="CAA9281268.1"/>
    </source>
</evidence>
<evidence type="ECO:0000256" key="1">
    <source>
        <dbReference type="SAM" id="MobiDB-lite"/>
    </source>
</evidence>
<sequence length="37" mass="4065">AAKRRIFSRSAAPRSGCRRAATAPWARCRETHGGRPV</sequence>
<accession>A0A6J4JL32</accession>
<proteinExistence type="predicted"/>
<organism evidence="2">
    <name type="scientific">uncultured Acetobacteraceae bacterium</name>
    <dbReference type="NCBI Taxonomy" id="169975"/>
    <lineage>
        <taxon>Bacteria</taxon>
        <taxon>Pseudomonadati</taxon>
        <taxon>Pseudomonadota</taxon>
        <taxon>Alphaproteobacteria</taxon>
        <taxon>Acetobacterales</taxon>
        <taxon>Acetobacteraceae</taxon>
        <taxon>environmental samples</taxon>
    </lineage>
</organism>
<dbReference type="AlphaFoldDB" id="A0A6J4JL32"/>
<reference evidence="2" key="1">
    <citation type="submission" date="2020-02" db="EMBL/GenBank/DDBJ databases">
        <authorList>
            <person name="Meier V. D."/>
        </authorList>
    </citation>
    <scope>NUCLEOTIDE SEQUENCE</scope>
    <source>
        <strain evidence="2">AVDCRST_MAG08</strain>
    </source>
</reference>
<feature type="non-terminal residue" evidence="2">
    <location>
        <position position="1"/>
    </location>
</feature>
<feature type="region of interest" description="Disordered" evidence="1">
    <location>
        <begin position="1"/>
        <end position="23"/>
    </location>
</feature>
<protein>
    <submittedName>
        <fullName evidence="2">Uncharacterized protein</fullName>
    </submittedName>
</protein>
<gene>
    <name evidence="2" type="ORF">AVDCRST_MAG08-3784</name>
</gene>
<feature type="non-terminal residue" evidence="2">
    <location>
        <position position="37"/>
    </location>
</feature>